<evidence type="ECO:0000259" key="11">
    <source>
        <dbReference type="PROSITE" id="PS51712"/>
    </source>
</evidence>
<evidence type="ECO:0000256" key="8">
    <source>
        <dbReference type="HAMAP-Rule" id="MF_00195"/>
    </source>
</evidence>
<feature type="binding site" evidence="8">
    <location>
        <begin position="56"/>
        <end position="60"/>
    </location>
    <ligand>
        <name>GTP</name>
        <dbReference type="ChEBI" id="CHEBI:37565"/>
        <label>1</label>
    </ligand>
</feature>
<evidence type="ECO:0000256" key="5">
    <source>
        <dbReference type="ARBA" id="ARBA00022741"/>
    </source>
</evidence>
<evidence type="ECO:0000256" key="7">
    <source>
        <dbReference type="ARBA" id="ARBA00032345"/>
    </source>
</evidence>
<dbReference type="Gene3D" id="3.40.50.300">
    <property type="entry name" value="P-loop containing nucleotide triphosphate hydrolases"/>
    <property type="match status" value="2"/>
</dbReference>
<evidence type="ECO:0000313" key="13">
    <source>
        <dbReference type="Proteomes" id="UP000095185"/>
    </source>
</evidence>
<dbReference type="NCBIfam" id="TIGR03594">
    <property type="entry name" value="GTPase_EngA"/>
    <property type="match status" value="1"/>
</dbReference>
<dbReference type="PANTHER" id="PTHR43834">
    <property type="entry name" value="GTPASE DER"/>
    <property type="match status" value="1"/>
</dbReference>
<gene>
    <name evidence="8" type="primary">der</name>
    <name evidence="12" type="ORF">BIU88_02045</name>
</gene>
<dbReference type="CDD" id="cd01894">
    <property type="entry name" value="EngA1"/>
    <property type="match status" value="1"/>
</dbReference>
<dbReference type="InterPro" id="IPR032859">
    <property type="entry name" value="KH_dom-like"/>
</dbReference>
<comment type="subunit">
    <text evidence="8">Associates with the 50S ribosomal subunit.</text>
</comment>
<dbReference type="STRING" id="274537.BIU88_02045"/>
<dbReference type="PROSITE" id="PS51712">
    <property type="entry name" value="G_ENGA"/>
    <property type="match status" value="2"/>
</dbReference>
<dbReference type="Gene3D" id="3.30.300.20">
    <property type="match status" value="1"/>
</dbReference>
<dbReference type="InterPro" id="IPR006073">
    <property type="entry name" value="GTP-bd"/>
</dbReference>
<dbReference type="GO" id="GO:0042254">
    <property type="term" value="P:ribosome biogenesis"/>
    <property type="evidence" value="ECO:0007669"/>
    <property type="project" value="UniProtKB-KW"/>
</dbReference>
<reference evidence="12" key="1">
    <citation type="submission" date="2016-09" db="EMBL/GenBank/DDBJ databases">
        <title>Genome sequence of Chlorobaculum limnaeum.</title>
        <authorList>
            <person name="Liu Z."/>
            <person name="Tank M."/>
            <person name="Bryant D.A."/>
        </authorList>
    </citation>
    <scope>NUCLEOTIDE SEQUENCE [LARGE SCALE GENOMIC DNA]</scope>
    <source>
        <strain evidence="12">DSM 1677</strain>
    </source>
</reference>
<feature type="binding site" evidence="8">
    <location>
        <begin position="120"/>
        <end position="123"/>
    </location>
    <ligand>
        <name>GTP</name>
        <dbReference type="ChEBI" id="CHEBI:37565"/>
        <label>1</label>
    </ligand>
</feature>
<dbReference type="InterPro" id="IPR005225">
    <property type="entry name" value="Small_GTP-bd"/>
</dbReference>
<dbReference type="OrthoDB" id="9805918at2"/>
<keyword evidence="4 10" id="KW-0677">Repeat</keyword>
<dbReference type="KEGG" id="clz:BIU88_02045"/>
<feature type="binding site" evidence="8">
    <location>
        <begin position="184"/>
        <end position="191"/>
    </location>
    <ligand>
        <name>GTP</name>
        <dbReference type="ChEBI" id="CHEBI:37565"/>
        <label>2</label>
    </ligand>
</feature>
<organism evidence="12 13">
    <name type="scientific">Chlorobaculum limnaeum</name>
    <dbReference type="NCBI Taxonomy" id="274537"/>
    <lineage>
        <taxon>Bacteria</taxon>
        <taxon>Pseudomonadati</taxon>
        <taxon>Chlorobiota</taxon>
        <taxon>Chlorobiia</taxon>
        <taxon>Chlorobiales</taxon>
        <taxon>Chlorobiaceae</taxon>
        <taxon>Chlorobaculum</taxon>
    </lineage>
</organism>
<feature type="domain" description="EngA-type G" evidence="11">
    <location>
        <begin position="178"/>
        <end position="353"/>
    </location>
</feature>
<dbReference type="AlphaFoldDB" id="A0A1D8CVW6"/>
<protein>
    <recommendedName>
        <fullName evidence="2 8">GTPase Der</fullName>
    </recommendedName>
    <alternativeName>
        <fullName evidence="7 8">GTP-binding protein EngA</fullName>
    </alternativeName>
</protein>
<evidence type="ECO:0000256" key="10">
    <source>
        <dbReference type="RuleBase" id="RU004481"/>
    </source>
</evidence>
<name>A0A1D8CVW6_CHLLM</name>
<feature type="domain" description="EngA-type G" evidence="11">
    <location>
        <begin position="3"/>
        <end position="168"/>
    </location>
</feature>
<dbReference type="FunFam" id="3.30.300.20:FF:000004">
    <property type="entry name" value="GTPase Der"/>
    <property type="match status" value="1"/>
</dbReference>
<keyword evidence="13" id="KW-1185">Reference proteome</keyword>
<dbReference type="GO" id="GO:0005525">
    <property type="term" value="F:GTP binding"/>
    <property type="evidence" value="ECO:0007669"/>
    <property type="project" value="UniProtKB-UniRule"/>
</dbReference>
<keyword evidence="6 8" id="KW-0342">GTP-binding</keyword>
<feature type="binding site" evidence="8">
    <location>
        <begin position="9"/>
        <end position="16"/>
    </location>
    <ligand>
        <name>GTP</name>
        <dbReference type="ChEBI" id="CHEBI:37565"/>
        <label>1</label>
    </ligand>
</feature>
<comment type="similarity">
    <text evidence="1 8 9 10">Belongs to the TRAFAC class TrmE-Era-EngA-EngB-Septin-like GTPase superfamily. EngA (Der) GTPase family.</text>
</comment>
<dbReference type="PANTHER" id="PTHR43834:SF6">
    <property type="entry name" value="GTPASE DER"/>
    <property type="match status" value="1"/>
</dbReference>
<evidence type="ECO:0000256" key="4">
    <source>
        <dbReference type="ARBA" id="ARBA00022737"/>
    </source>
</evidence>
<dbReference type="RefSeq" id="WP_069808758.1">
    <property type="nucleotide sequence ID" value="NZ_CP017305.1"/>
</dbReference>
<evidence type="ECO:0000256" key="3">
    <source>
        <dbReference type="ARBA" id="ARBA00022517"/>
    </source>
</evidence>
<keyword evidence="3 8" id="KW-0690">Ribosome biogenesis</keyword>
<dbReference type="SUPFAM" id="SSF52540">
    <property type="entry name" value="P-loop containing nucleoside triphosphate hydrolases"/>
    <property type="match status" value="2"/>
</dbReference>
<dbReference type="InterPro" id="IPR027417">
    <property type="entry name" value="P-loop_NTPase"/>
</dbReference>
<dbReference type="Proteomes" id="UP000095185">
    <property type="component" value="Chromosome"/>
</dbReference>
<dbReference type="PIRSF" id="PIRSF006485">
    <property type="entry name" value="GTP-binding_EngA"/>
    <property type="match status" value="1"/>
</dbReference>
<dbReference type="Pfam" id="PF14714">
    <property type="entry name" value="KH_dom-like"/>
    <property type="match status" value="1"/>
</dbReference>
<evidence type="ECO:0000256" key="6">
    <source>
        <dbReference type="ARBA" id="ARBA00023134"/>
    </source>
</evidence>
<keyword evidence="5 8" id="KW-0547">Nucleotide-binding</keyword>
<evidence type="ECO:0000313" key="12">
    <source>
        <dbReference type="EMBL" id="AOS83030.1"/>
    </source>
</evidence>
<dbReference type="HAMAP" id="MF_00195">
    <property type="entry name" value="GTPase_Der"/>
    <property type="match status" value="1"/>
</dbReference>
<dbReference type="InterPro" id="IPR015946">
    <property type="entry name" value="KH_dom-like_a/b"/>
</dbReference>
<feature type="binding site" evidence="8">
    <location>
        <begin position="231"/>
        <end position="235"/>
    </location>
    <ligand>
        <name>GTP</name>
        <dbReference type="ChEBI" id="CHEBI:37565"/>
        <label>2</label>
    </ligand>
</feature>
<dbReference type="Pfam" id="PF01926">
    <property type="entry name" value="MMR_HSR1"/>
    <property type="match status" value="2"/>
</dbReference>
<dbReference type="NCBIfam" id="TIGR00231">
    <property type="entry name" value="small_GTP"/>
    <property type="match status" value="2"/>
</dbReference>
<feature type="binding site" evidence="8">
    <location>
        <begin position="296"/>
        <end position="299"/>
    </location>
    <ligand>
        <name>GTP</name>
        <dbReference type="ChEBI" id="CHEBI:37565"/>
        <label>2</label>
    </ligand>
</feature>
<dbReference type="PRINTS" id="PR00326">
    <property type="entry name" value="GTP1OBG"/>
</dbReference>
<comment type="function">
    <text evidence="8 10">GTPase that plays an essential role in the late steps of ribosome biogenesis.</text>
</comment>
<dbReference type="FunFam" id="3.40.50.300:FF:000040">
    <property type="entry name" value="GTPase Der"/>
    <property type="match status" value="1"/>
</dbReference>
<evidence type="ECO:0000256" key="1">
    <source>
        <dbReference type="ARBA" id="ARBA00008279"/>
    </source>
</evidence>
<accession>A0A1D8CVW6</accession>
<dbReference type="EMBL" id="CP017305">
    <property type="protein sequence ID" value="AOS83030.1"/>
    <property type="molecule type" value="Genomic_DNA"/>
</dbReference>
<dbReference type="CDD" id="cd01895">
    <property type="entry name" value="EngA2"/>
    <property type="match status" value="1"/>
</dbReference>
<evidence type="ECO:0000256" key="2">
    <source>
        <dbReference type="ARBA" id="ARBA00020953"/>
    </source>
</evidence>
<evidence type="ECO:0000256" key="9">
    <source>
        <dbReference type="PROSITE-ProRule" id="PRU01049"/>
    </source>
</evidence>
<sequence length="445" mass="49885">MKPLIALVGRPNVGKSTLFNRILRQKSAIVDPTPGVTRDRHISPGEWQGKQFLLMDTGGYAPENDTLSIAMLEQTMRAFEDADAIIFMVDARAGLTYLDLDITKILQKTFKDKKIFFVANKVDNPQVALEAQSLVRSGFTEPYFISARDGAGVADMLDDMLASLPCPEGEEIAEDDSIKLAVLGRPNVGKSSLVNALLGAERQIVSDVPGTTRDAIDSVLKRNGKEYTLIDTAGLRKRTKIDAGIEFYSSLRTERAIERCDVALVLLDARLGLESQDMKIIHMAIERKKGVLILVNKWDLVEKDSKTSKAFTDTLQNQLGNISYIPVIFTSALTKKNCYRAIDTAAEIALNRRQKISTSNLNRFLQEAISMRHPSTKSGKELKIKYMTQIESGHPVFAFFCNDPELLESNFRRFLEKRLRENFDFAGIPITMRFLRKSTREPRGN</sequence>
<dbReference type="InterPro" id="IPR016484">
    <property type="entry name" value="GTPase_Der"/>
</dbReference>
<dbReference type="InterPro" id="IPR031166">
    <property type="entry name" value="G_ENGA"/>
</dbReference>
<proteinExistence type="inferred from homology"/>